<dbReference type="Gene3D" id="3.40.630.30">
    <property type="match status" value="1"/>
</dbReference>
<dbReference type="CDD" id="cd04301">
    <property type="entry name" value="NAT_SF"/>
    <property type="match status" value="1"/>
</dbReference>
<name>A0A2G7HGN0_9CLOT</name>
<evidence type="ECO:0000259" key="1">
    <source>
        <dbReference type="PROSITE" id="PS51186"/>
    </source>
</evidence>
<feature type="domain" description="N-acetyltransferase" evidence="1">
    <location>
        <begin position="12"/>
        <end position="174"/>
    </location>
</feature>
<dbReference type="AlphaFoldDB" id="A0A2G7HGN0"/>
<keyword evidence="2" id="KW-0808">Transferase</keyword>
<comment type="caution">
    <text evidence="2">The sequence shown here is derived from an EMBL/GenBank/DDBJ whole genome shotgun (WGS) entry which is preliminary data.</text>
</comment>
<protein>
    <submittedName>
        <fullName evidence="2">N-acetyltransferase</fullName>
    </submittedName>
</protein>
<dbReference type="Proteomes" id="UP000231322">
    <property type="component" value="Unassembled WGS sequence"/>
</dbReference>
<dbReference type="InterPro" id="IPR016181">
    <property type="entry name" value="Acyl_CoA_acyltransferase"/>
</dbReference>
<dbReference type="SUPFAM" id="SSF55729">
    <property type="entry name" value="Acyl-CoA N-acyltransferases (Nat)"/>
    <property type="match status" value="1"/>
</dbReference>
<keyword evidence="3" id="KW-1185">Reference proteome</keyword>
<dbReference type="InterPro" id="IPR000182">
    <property type="entry name" value="GNAT_dom"/>
</dbReference>
<dbReference type="GO" id="GO:0016747">
    <property type="term" value="F:acyltransferase activity, transferring groups other than amino-acyl groups"/>
    <property type="evidence" value="ECO:0007669"/>
    <property type="project" value="InterPro"/>
</dbReference>
<dbReference type="RefSeq" id="WP_003400668.1">
    <property type="nucleotide sequence ID" value="NZ_PEIK01000006.1"/>
</dbReference>
<accession>A0A2G7HGN0</accession>
<proteinExistence type="predicted"/>
<dbReference type="Pfam" id="PF00583">
    <property type="entry name" value="Acetyltransf_1"/>
    <property type="match status" value="1"/>
</dbReference>
<evidence type="ECO:0000313" key="3">
    <source>
        <dbReference type="Proteomes" id="UP000231322"/>
    </source>
</evidence>
<dbReference type="EMBL" id="PEIK01000006">
    <property type="protein sequence ID" value="PIH04259.1"/>
    <property type="molecule type" value="Genomic_DNA"/>
</dbReference>
<dbReference type="PANTHER" id="PTHR43415">
    <property type="entry name" value="SPERMIDINE N(1)-ACETYLTRANSFERASE"/>
    <property type="match status" value="1"/>
</dbReference>
<reference evidence="2 3" key="1">
    <citation type="submission" date="2017-10" db="EMBL/GenBank/DDBJ databases">
        <title>Reclassification of Eubacterium combesii and discrepancies in the nomenclature of botulinum neurotoxin producing clostridia. Request for an Opinion.</title>
        <authorList>
            <person name="Dobritsa A.P."/>
            <person name="Kutumbaka K.K."/>
            <person name="Samadpour M."/>
        </authorList>
    </citation>
    <scope>NUCLEOTIDE SEQUENCE [LARGE SCALE GENOMIC DNA]</scope>
    <source>
        <strain evidence="2 3">DSM 20696</strain>
    </source>
</reference>
<dbReference type="PROSITE" id="PS51186">
    <property type="entry name" value="GNAT"/>
    <property type="match status" value="1"/>
</dbReference>
<organism evidence="2 3">
    <name type="scientific">Clostridium combesii</name>
    <dbReference type="NCBI Taxonomy" id="39481"/>
    <lineage>
        <taxon>Bacteria</taxon>
        <taxon>Bacillati</taxon>
        <taxon>Bacillota</taxon>
        <taxon>Clostridia</taxon>
        <taxon>Eubacteriales</taxon>
        <taxon>Clostridiaceae</taxon>
        <taxon>Clostridium</taxon>
    </lineage>
</organism>
<evidence type="ECO:0000313" key="2">
    <source>
        <dbReference type="EMBL" id="PIH04259.1"/>
    </source>
</evidence>
<sequence length="177" mass="20027">MKNIILKNGKKATIREAKKEDAQFMIDFYNLVGGETDFLSFSKNEFKIPLKDYESLIDSANKQDNSIILLTIIENKIISIASIESTYKNKGKHVGTLGIVINKDFWGLGLGTQIMNYLIGWAKSNGITKKINLVTNENNPTAIRLYEKFGFEKEGILKKETFINGVYYDLIAMGLFI</sequence>
<gene>
    <name evidence="2" type="ORF">CS538_08915</name>
</gene>
<dbReference type="PANTHER" id="PTHR43415:SF3">
    <property type="entry name" value="GNAT-FAMILY ACETYLTRANSFERASE"/>
    <property type="match status" value="1"/>
</dbReference>